<evidence type="ECO:0008006" key="3">
    <source>
        <dbReference type="Google" id="ProtNLM"/>
    </source>
</evidence>
<dbReference type="eggNOG" id="arCOG05791">
    <property type="taxonomic scope" value="Archaea"/>
</dbReference>
<name>L9XL98_9EURY</name>
<organism evidence="1 2">
    <name type="scientific">Natronolimnohabitans innermongolicus JCM 12255</name>
    <dbReference type="NCBI Taxonomy" id="1227499"/>
    <lineage>
        <taxon>Archaea</taxon>
        <taxon>Methanobacteriati</taxon>
        <taxon>Methanobacteriota</taxon>
        <taxon>Stenosarchaea group</taxon>
        <taxon>Halobacteria</taxon>
        <taxon>Halobacteriales</taxon>
        <taxon>Natrialbaceae</taxon>
        <taxon>Natronolimnohabitans</taxon>
    </lineage>
</organism>
<dbReference type="EMBL" id="AOHZ01000002">
    <property type="protein sequence ID" value="ELY62176.1"/>
    <property type="molecule type" value="Genomic_DNA"/>
</dbReference>
<dbReference type="Proteomes" id="UP000011602">
    <property type="component" value="Unassembled WGS sequence"/>
</dbReference>
<proteinExistence type="predicted"/>
<evidence type="ECO:0000313" key="1">
    <source>
        <dbReference type="EMBL" id="ELY62176.1"/>
    </source>
</evidence>
<evidence type="ECO:0000313" key="2">
    <source>
        <dbReference type="Proteomes" id="UP000011602"/>
    </source>
</evidence>
<dbReference type="OrthoDB" id="200409at2157"/>
<sequence>MRCTHPLVLEIGVKEISAGATVPVRVLARNSRNRPVENAVVRVGSQVQRTDEAGRCELTIRSPGFWRVTAYSPPTEQVAYEPATALLRVHSGSTTPSQLRRLGLTPA</sequence>
<dbReference type="STRING" id="1227499.C493_00065"/>
<dbReference type="RefSeq" id="WP_007257330.1">
    <property type="nucleotide sequence ID" value="NZ_AOHZ01000002.1"/>
</dbReference>
<protein>
    <recommendedName>
        <fullName evidence="3">Carboxypeptidase regulatory-like domain-containing protein</fullName>
    </recommendedName>
</protein>
<reference evidence="1 2" key="1">
    <citation type="journal article" date="2014" name="PLoS Genet.">
        <title>Phylogenetically driven sequencing of extremely halophilic archaea reveals strategies for static and dynamic osmo-response.</title>
        <authorList>
            <person name="Becker E.A."/>
            <person name="Seitzer P.M."/>
            <person name="Tritt A."/>
            <person name="Larsen D."/>
            <person name="Krusor M."/>
            <person name="Yao A.I."/>
            <person name="Wu D."/>
            <person name="Madern D."/>
            <person name="Eisen J.A."/>
            <person name="Darling A.E."/>
            <person name="Facciotti M.T."/>
        </authorList>
    </citation>
    <scope>NUCLEOTIDE SEQUENCE [LARGE SCALE GENOMIC DNA]</scope>
    <source>
        <strain evidence="1 2">JCM 12255</strain>
    </source>
</reference>
<dbReference type="AlphaFoldDB" id="L9XL98"/>
<accession>L9XL98</accession>
<keyword evidence="2" id="KW-1185">Reference proteome</keyword>
<comment type="caution">
    <text evidence="1">The sequence shown here is derived from an EMBL/GenBank/DDBJ whole genome shotgun (WGS) entry which is preliminary data.</text>
</comment>
<gene>
    <name evidence="1" type="ORF">C493_00065</name>
</gene>